<sequence>MPDKSVLDSDEPLPVMVWVYGGAFRVGGNGIPLYDGTNLVAHSIKRKKPVIVVVLNYRLNYFGFLASKELKEEIDNDPSLTGEQKAVGNWGLQDQKMAFLWVHDHIAAFHGNKNDITAFGESAGAISIAYHMMMPAHHGLFHRAIIQSGGVLTLPTQNIEHQCQKAFDALCTQLGIPKETPAAEKLARLRATPEKAISDVVDSDLTTMFSATVDGVLIDGAAQSWFSDASRLDPGVKKVLVGVNKDEGTLFSYSFNLKGDNWEVMRSRFGPDHEMDNFEKIYVRPAKGDSEAFVQVNTQILGDLLFHAPILTFASMVVEAPHVDASLYLFDCEVGTFEEKFRGIGAAHGFDLLYMFDSPPCRMLLSEQEAVMSKEVQNVWLEFATSSAKDIVPVVRQLWPASGEKNVIHFRRDLTVGRSDVHWIAKEKYDYWVRFFDYQLKRMAQGDFDSHGFKFGDNERN</sequence>
<dbReference type="SUPFAM" id="SSF53474">
    <property type="entry name" value="alpha/beta-Hydrolases"/>
    <property type="match status" value="1"/>
</dbReference>
<proteinExistence type="predicted"/>
<dbReference type="InterPro" id="IPR002018">
    <property type="entry name" value="CarbesteraseB"/>
</dbReference>
<dbReference type="InterPro" id="IPR050309">
    <property type="entry name" value="Type-B_Carboxylest/Lipase"/>
</dbReference>
<dbReference type="Pfam" id="PF00135">
    <property type="entry name" value="COesterase"/>
    <property type="match status" value="1"/>
</dbReference>
<gene>
    <name evidence="2" type="ORF">DFQ27_001425</name>
</gene>
<keyword evidence="3" id="KW-1185">Reference proteome</keyword>
<evidence type="ECO:0000313" key="3">
    <source>
        <dbReference type="Proteomes" id="UP000807716"/>
    </source>
</evidence>
<dbReference type="Proteomes" id="UP000807716">
    <property type="component" value="Unassembled WGS sequence"/>
</dbReference>
<dbReference type="InterPro" id="IPR029058">
    <property type="entry name" value="AB_hydrolase_fold"/>
</dbReference>
<dbReference type="Gene3D" id="3.40.50.1820">
    <property type="entry name" value="alpha/beta hydrolase"/>
    <property type="match status" value="1"/>
</dbReference>
<dbReference type="EMBL" id="JAAAJB010000148">
    <property type="protein sequence ID" value="KAG0264068.1"/>
    <property type="molecule type" value="Genomic_DNA"/>
</dbReference>
<protein>
    <recommendedName>
        <fullName evidence="1">Carboxylesterase type B domain-containing protein</fullName>
    </recommendedName>
</protein>
<evidence type="ECO:0000259" key="1">
    <source>
        <dbReference type="Pfam" id="PF00135"/>
    </source>
</evidence>
<name>A0A9P6QBD0_9FUNG</name>
<accession>A0A9P6QBD0</accession>
<dbReference type="PANTHER" id="PTHR11559">
    <property type="entry name" value="CARBOXYLESTERASE"/>
    <property type="match status" value="1"/>
</dbReference>
<organism evidence="2 3">
    <name type="scientific">Actinomortierella ambigua</name>
    <dbReference type="NCBI Taxonomy" id="1343610"/>
    <lineage>
        <taxon>Eukaryota</taxon>
        <taxon>Fungi</taxon>
        <taxon>Fungi incertae sedis</taxon>
        <taxon>Mucoromycota</taxon>
        <taxon>Mortierellomycotina</taxon>
        <taxon>Mortierellomycetes</taxon>
        <taxon>Mortierellales</taxon>
        <taxon>Mortierellaceae</taxon>
        <taxon>Actinomortierella</taxon>
    </lineage>
</organism>
<reference evidence="2" key="1">
    <citation type="journal article" date="2020" name="Fungal Divers.">
        <title>Resolving the Mortierellaceae phylogeny through synthesis of multi-gene phylogenetics and phylogenomics.</title>
        <authorList>
            <person name="Vandepol N."/>
            <person name="Liber J."/>
            <person name="Desiro A."/>
            <person name="Na H."/>
            <person name="Kennedy M."/>
            <person name="Barry K."/>
            <person name="Grigoriev I.V."/>
            <person name="Miller A.N."/>
            <person name="O'Donnell K."/>
            <person name="Stajich J.E."/>
            <person name="Bonito G."/>
        </authorList>
    </citation>
    <scope>NUCLEOTIDE SEQUENCE</scope>
    <source>
        <strain evidence="2">BC1065</strain>
    </source>
</reference>
<dbReference type="OrthoDB" id="408631at2759"/>
<dbReference type="AlphaFoldDB" id="A0A9P6QBD0"/>
<feature type="domain" description="Carboxylesterase type B" evidence="1">
    <location>
        <begin position="9"/>
        <end position="407"/>
    </location>
</feature>
<comment type="caution">
    <text evidence="2">The sequence shown here is derived from an EMBL/GenBank/DDBJ whole genome shotgun (WGS) entry which is preliminary data.</text>
</comment>
<evidence type="ECO:0000313" key="2">
    <source>
        <dbReference type="EMBL" id="KAG0264068.1"/>
    </source>
</evidence>